<feature type="transmembrane region" description="Helical" evidence="6">
    <location>
        <begin position="329"/>
        <end position="351"/>
    </location>
</feature>
<protein>
    <recommendedName>
        <fullName evidence="9">Amino acid transporter</fullName>
    </recommendedName>
</protein>
<evidence type="ECO:0008006" key="9">
    <source>
        <dbReference type="Google" id="ProtNLM"/>
    </source>
</evidence>
<dbReference type="PANTHER" id="PTHR45649:SF5">
    <property type="entry name" value="GABA TRANSPORTER (EUROFUNG)-RELATED"/>
    <property type="match status" value="1"/>
</dbReference>
<name>A0A0D2BKL7_9EURO</name>
<organism evidence="7 8">
    <name type="scientific">Exophiala spinifera</name>
    <dbReference type="NCBI Taxonomy" id="91928"/>
    <lineage>
        <taxon>Eukaryota</taxon>
        <taxon>Fungi</taxon>
        <taxon>Dikarya</taxon>
        <taxon>Ascomycota</taxon>
        <taxon>Pezizomycotina</taxon>
        <taxon>Eurotiomycetes</taxon>
        <taxon>Chaetothyriomycetidae</taxon>
        <taxon>Chaetothyriales</taxon>
        <taxon>Herpotrichiellaceae</taxon>
        <taxon>Exophiala</taxon>
    </lineage>
</organism>
<dbReference type="HOGENOM" id="CLU_004495_6_2_1"/>
<feature type="transmembrane region" description="Helical" evidence="6">
    <location>
        <begin position="272"/>
        <end position="293"/>
    </location>
</feature>
<dbReference type="RefSeq" id="XP_016239336.1">
    <property type="nucleotide sequence ID" value="XM_016377766.1"/>
</dbReference>
<keyword evidence="2" id="KW-0813">Transport</keyword>
<evidence type="ECO:0000256" key="5">
    <source>
        <dbReference type="ARBA" id="ARBA00023136"/>
    </source>
</evidence>
<evidence type="ECO:0000313" key="8">
    <source>
        <dbReference type="Proteomes" id="UP000053328"/>
    </source>
</evidence>
<evidence type="ECO:0000313" key="7">
    <source>
        <dbReference type="EMBL" id="KIW19120.1"/>
    </source>
</evidence>
<dbReference type="EMBL" id="KN847493">
    <property type="protein sequence ID" value="KIW19120.1"/>
    <property type="molecule type" value="Genomic_DNA"/>
</dbReference>
<feature type="transmembrane region" description="Helical" evidence="6">
    <location>
        <begin position="372"/>
        <end position="396"/>
    </location>
</feature>
<evidence type="ECO:0000256" key="1">
    <source>
        <dbReference type="ARBA" id="ARBA00004141"/>
    </source>
</evidence>
<dbReference type="PIRSF" id="PIRSF006060">
    <property type="entry name" value="AA_transporter"/>
    <property type="match status" value="1"/>
</dbReference>
<dbReference type="OrthoDB" id="3257095at2759"/>
<feature type="transmembrane region" description="Helical" evidence="6">
    <location>
        <begin position="119"/>
        <end position="143"/>
    </location>
</feature>
<evidence type="ECO:0000256" key="2">
    <source>
        <dbReference type="ARBA" id="ARBA00022448"/>
    </source>
</evidence>
<dbReference type="GeneID" id="27330495"/>
<comment type="subcellular location">
    <subcellularLocation>
        <location evidence="1">Membrane</location>
        <topology evidence="1">Multi-pass membrane protein</topology>
    </subcellularLocation>
</comment>
<dbReference type="Proteomes" id="UP000053328">
    <property type="component" value="Unassembled WGS sequence"/>
</dbReference>
<keyword evidence="4 6" id="KW-1133">Transmembrane helix</keyword>
<keyword evidence="3 6" id="KW-0812">Transmembrane</keyword>
<feature type="transmembrane region" description="Helical" evidence="6">
    <location>
        <begin position="477"/>
        <end position="495"/>
    </location>
</feature>
<keyword evidence="5 6" id="KW-0472">Membrane</keyword>
<accession>A0A0D2BKL7</accession>
<feature type="transmembrane region" description="Helical" evidence="6">
    <location>
        <begin position="72"/>
        <end position="91"/>
    </location>
</feature>
<dbReference type="VEuPathDB" id="FungiDB:PV08_03412"/>
<feature type="transmembrane region" description="Helical" evidence="6">
    <location>
        <begin position="40"/>
        <end position="66"/>
    </location>
</feature>
<dbReference type="AlphaFoldDB" id="A0A0D2BKL7"/>
<dbReference type="Pfam" id="PF13520">
    <property type="entry name" value="AA_permease_2"/>
    <property type="match status" value="1"/>
</dbReference>
<reference evidence="7 8" key="1">
    <citation type="submission" date="2015-01" db="EMBL/GenBank/DDBJ databases">
        <title>The Genome Sequence of Exophiala spinifera CBS89968.</title>
        <authorList>
            <consortium name="The Broad Institute Genomics Platform"/>
            <person name="Cuomo C."/>
            <person name="de Hoog S."/>
            <person name="Gorbushina A."/>
            <person name="Stielow B."/>
            <person name="Teixiera M."/>
            <person name="Abouelleil A."/>
            <person name="Chapman S.B."/>
            <person name="Priest M."/>
            <person name="Young S.K."/>
            <person name="Wortman J."/>
            <person name="Nusbaum C."/>
            <person name="Birren B."/>
        </authorList>
    </citation>
    <scope>NUCLEOTIDE SEQUENCE [LARGE SCALE GENOMIC DNA]</scope>
    <source>
        <strain evidence="7 8">CBS 89968</strain>
    </source>
</reference>
<evidence type="ECO:0000256" key="3">
    <source>
        <dbReference type="ARBA" id="ARBA00022692"/>
    </source>
</evidence>
<feature type="transmembrane region" description="Helical" evidence="6">
    <location>
        <begin position="234"/>
        <end position="252"/>
    </location>
</feature>
<proteinExistence type="predicted"/>
<evidence type="ECO:0000256" key="6">
    <source>
        <dbReference type="SAM" id="Phobius"/>
    </source>
</evidence>
<dbReference type="PANTHER" id="PTHR45649">
    <property type="entry name" value="AMINO-ACID PERMEASE BAT1"/>
    <property type="match status" value="1"/>
</dbReference>
<dbReference type="GO" id="GO:0022857">
    <property type="term" value="F:transmembrane transporter activity"/>
    <property type="evidence" value="ECO:0007669"/>
    <property type="project" value="InterPro"/>
</dbReference>
<gene>
    <name evidence="7" type="ORF">PV08_03412</name>
</gene>
<feature type="transmembrane region" description="Helical" evidence="6">
    <location>
        <begin position="402"/>
        <end position="425"/>
    </location>
</feature>
<dbReference type="GO" id="GO:0016020">
    <property type="term" value="C:membrane"/>
    <property type="evidence" value="ECO:0007669"/>
    <property type="project" value="UniProtKB-SubCell"/>
</dbReference>
<dbReference type="Gene3D" id="1.20.1740.10">
    <property type="entry name" value="Amino acid/polyamine transporter I"/>
    <property type="match status" value="1"/>
</dbReference>
<sequence>MSDHRVESGERPLKDAPMSDDEAVLAALGRKDLLVRNWGFWNILGFAVTNLCSWEFATSLIGSTFLNGGPVAVVYGFIATFFGILAINASLAEMASMYPVAGGQYFWTFHFAPPRIRVFLSYLQGWLTSIAWQVGFVSTTVFLAEQIEALIVLNHSSYVPKGWHTFLLMTMFSLIGLVILTVGKKVLPVMQTISGVVHIVFFVIITVVLLSMSSKASSKFVWTKFVNNSGWSNNGISFCIGLLLPAFSISGADGCVHMAEEVRNANRNIPRAFVYTLLINGTMAFAFMVVSLYCITDLDAVLDTPTGFPIIEIFRQATKSNGAATVMDVMMMLIQATCSFCLLAAASRLAWSFSREEGFPGARTLAKVDSRLEVPLNAILLSVTISILLSTIVIGSSVALEAIVSLCTLSAFMSYTLPIGSFLWFRLTRTTPIAYGPWSLGRWGVPINIFALCWCIFFVVILPFPSEMPVTWEDMNYAGPIAGAVFCILTVDWLFRARYQYFGPRMEITLEGTGEEPFEVEQRQEVTATKGKLP</sequence>
<dbReference type="InterPro" id="IPR002293">
    <property type="entry name" value="AA/rel_permease1"/>
</dbReference>
<evidence type="ECO:0000256" key="4">
    <source>
        <dbReference type="ARBA" id="ARBA00022989"/>
    </source>
</evidence>
<feature type="transmembrane region" description="Helical" evidence="6">
    <location>
        <begin position="195"/>
        <end position="214"/>
    </location>
</feature>
<keyword evidence="8" id="KW-1185">Reference proteome</keyword>
<feature type="transmembrane region" description="Helical" evidence="6">
    <location>
        <begin position="445"/>
        <end position="465"/>
    </location>
</feature>
<feature type="transmembrane region" description="Helical" evidence="6">
    <location>
        <begin position="163"/>
        <end position="183"/>
    </location>
</feature>